<name>A0A2N9IDG0_FAGSY</name>
<accession>A0A2N9IDG0</accession>
<proteinExistence type="predicted"/>
<protein>
    <submittedName>
        <fullName evidence="1">Uncharacterized protein</fullName>
    </submittedName>
</protein>
<dbReference type="EMBL" id="OIVN01005445">
    <property type="protein sequence ID" value="SPD22448.1"/>
    <property type="molecule type" value="Genomic_DNA"/>
</dbReference>
<evidence type="ECO:0000313" key="1">
    <source>
        <dbReference type="EMBL" id="SPD22448.1"/>
    </source>
</evidence>
<sequence length="65" mass="6800">MVSPLIKLDLKPVGLDLSQVFPGPIGSRPAVGLAQSWVSPRHGSRPAVGLALQWVSPRHGSPPSP</sequence>
<gene>
    <name evidence="1" type="ORF">FSB_LOCUS50330</name>
</gene>
<dbReference type="AlphaFoldDB" id="A0A2N9IDG0"/>
<organism evidence="1">
    <name type="scientific">Fagus sylvatica</name>
    <name type="common">Beechnut</name>
    <dbReference type="NCBI Taxonomy" id="28930"/>
    <lineage>
        <taxon>Eukaryota</taxon>
        <taxon>Viridiplantae</taxon>
        <taxon>Streptophyta</taxon>
        <taxon>Embryophyta</taxon>
        <taxon>Tracheophyta</taxon>
        <taxon>Spermatophyta</taxon>
        <taxon>Magnoliopsida</taxon>
        <taxon>eudicotyledons</taxon>
        <taxon>Gunneridae</taxon>
        <taxon>Pentapetalae</taxon>
        <taxon>rosids</taxon>
        <taxon>fabids</taxon>
        <taxon>Fagales</taxon>
        <taxon>Fagaceae</taxon>
        <taxon>Fagus</taxon>
    </lineage>
</organism>
<reference evidence="1" key="1">
    <citation type="submission" date="2018-02" db="EMBL/GenBank/DDBJ databases">
        <authorList>
            <person name="Cohen D.B."/>
            <person name="Kent A.D."/>
        </authorList>
    </citation>
    <scope>NUCLEOTIDE SEQUENCE</scope>
</reference>